<dbReference type="Gene3D" id="2.60.200.60">
    <property type="match status" value="1"/>
</dbReference>
<protein>
    <submittedName>
        <fullName evidence="1">PAAR motif protein</fullName>
    </submittedName>
</protein>
<dbReference type="OrthoDB" id="6659501at2"/>
<dbReference type="Pfam" id="PF05488">
    <property type="entry name" value="PAAR_motif"/>
    <property type="match status" value="1"/>
</dbReference>
<proteinExistence type="predicted"/>
<keyword evidence="2" id="KW-1185">Reference proteome</keyword>
<dbReference type="EMBL" id="OOGT01000052">
    <property type="protein sequence ID" value="SPL70301.1"/>
    <property type="molecule type" value="Genomic_DNA"/>
</dbReference>
<organism evidence="1 2">
    <name type="scientific">Acinetobacter stercoris</name>
    <dbReference type="NCBI Taxonomy" id="2126983"/>
    <lineage>
        <taxon>Bacteria</taxon>
        <taxon>Pseudomonadati</taxon>
        <taxon>Pseudomonadota</taxon>
        <taxon>Gammaproteobacteria</taxon>
        <taxon>Moraxellales</taxon>
        <taxon>Moraxellaceae</taxon>
        <taxon>Acinetobacter</taxon>
    </lineage>
</organism>
<dbReference type="RefSeq" id="WP_121973782.1">
    <property type="nucleotide sequence ID" value="NZ_OOGT01000052.1"/>
</dbReference>
<dbReference type="CDD" id="cd14744">
    <property type="entry name" value="PAAR_CT_2"/>
    <property type="match status" value="1"/>
</dbReference>
<evidence type="ECO:0000313" key="1">
    <source>
        <dbReference type="EMBL" id="SPL70301.1"/>
    </source>
</evidence>
<gene>
    <name evidence="1" type="ORF">KPC_1479</name>
</gene>
<accession>A0A2U3MY25</accession>
<evidence type="ECO:0000313" key="2">
    <source>
        <dbReference type="Proteomes" id="UP000245974"/>
    </source>
</evidence>
<dbReference type="Proteomes" id="UP000245974">
    <property type="component" value="Unassembled WGS sequence"/>
</dbReference>
<reference evidence="2" key="1">
    <citation type="submission" date="2018-03" db="EMBL/GenBank/DDBJ databases">
        <authorList>
            <person name="Blom J."/>
        </authorList>
    </citation>
    <scope>NUCLEOTIDE SEQUENCE [LARGE SCALE GENOMIC DNA]</scope>
    <source>
        <strain evidence="2">KPC-SM-21</strain>
    </source>
</reference>
<dbReference type="InParanoid" id="A0A2U3MY25"/>
<sequence length="200" mass="21547">MATPYITIGCPTTGGGVVQEGDSSFQIEGIPIACVGHKATCPLHNTVSVIISGDQYFKVGGKPAARAGDSLSCGCKLLPKQSLVVGDNGGGFSMGGSNNSFSNSSFQDEVKKKEINEIYWSYGDQFIVLSDKSRYFDDLNVHIKTSGYSVGEIVDIEIKPVESELDTFDSFTVSVKIDKNGEGVSENIFKNKKFIVDTEY</sequence>
<dbReference type="InterPro" id="IPR008727">
    <property type="entry name" value="PAAR_motif"/>
</dbReference>
<name>A0A2U3MY25_9GAMM</name>
<dbReference type="AlphaFoldDB" id="A0A2U3MY25"/>